<dbReference type="PROSITE" id="PS50865">
    <property type="entry name" value="ZF_MYND_2"/>
    <property type="match status" value="1"/>
</dbReference>
<keyword evidence="2 4" id="KW-0863">Zinc-finger</keyword>
<dbReference type="InterPro" id="IPR050869">
    <property type="entry name" value="H3K4_H4K5_MeTrfase"/>
</dbReference>
<reference evidence="7" key="1">
    <citation type="submission" date="2020-05" db="EMBL/GenBank/DDBJ databases">
        <title>WGS assembly of Corymbia citriodora subspecies variegata.</title>
        <authorList>
            <person name="Barry K."/>
            <person name="Hundley H."/>
            <person name="Shu S."/>
            <person name="Jenkins J."/>
            <person name="Grimwood J."/>
            <person name="Baten A."/>
        </authorList>
    </citation>
    <scope>NUCLEOTIDE SEQUENCE</scope>
    <source>
        <strain evidence="7">CV2-018</strain>
    </source>
</reference>
<evidence type="ECO:0000313" key="8">
    <source>
        <dbReference type="Proteomes" id="UP000806378"/>
    </source>
</evidence>
<comment type="caution">
    <text evidence="7">The sequence shown here is derived from an EMBL/GenBank/DDBJ whole genome shotgun (WGS) entry which is preliminary data.</text>
</comment>
<evidence type="ECO:0000313" key="7">
    <source>
        <dbReference type="EMBL" id="KAF7846274.1"/>
    </source>
</evidence>
<evidence type="ECO:0000256" key="4">
    <source>
        <dbReference type="PROSITE-ProRule" id="PRU00134"/>
    </source>
</evidence>
<dbReference type="Gene3D" id="1.10.220.160">
    <property type="match status" value="1"/>
</dbReference>
<dbReference type="InterPro" id="IPR001214">
    <property type="entry name" value="SET_dom"/>
</dbReference>
<dbReference type="InterPro" id="IPR002893">
    <property type="entry name" value="Znf_MYND"/>
</dbReference>
<dbReference type="Gramene" id="rna-gnl|WGS:JABURB|Cocit.L4722.1">
    <property type="protein sequence ID" value="cds-KAF7846274.1"/>
    <property type="gene ID" value="gene-BT93_L4722"/>
</dbReference>
<dbReference type="GO" id="GO:0005634">
    <property type="term" value="C:nucleus"/>
    <property type="evidence" value="ECO:0007669"/>
    <property type="project" value="TreeGrafter"/>
</dbReference>
<dbReference type="GO" id="GO:0008270">
    <property type="term" value="F:zinc ion binding"/>
    <property type="evidence" value="ECO:0007669"/>
    <property type="project" value="UniProtKB-KW"/>
</dbReference>
<dbReference type="InterPro" id="IPR046341">
    <property type="entry name" value="SET_dom_sf"/>
</dbReference>
<dbReference type="EMBL" id="MU093994">
    <property type="protein sequence ID" value="KAF7846274.1"/>
    <property type="molecule type" value="Genomic_DNA"/>
</dbReference>
<gene>
    <name evidence="7" type="ORF">BT93_L4722</name>
</gene>
<keyword evidence="3" id="KW-0862">Zinc</keyword>
<dbReference type="Gene3D" id="6.10.140.2220">
    <property type="match status" value="1"/>
</dbReference>
<feature type="domain" description="MYND-type" evidence="6">
    <location>
        <begin position="54"/>
        <end position="98"/>
    </location>
</feature>
<dbReference type="PANTHER" id="PTHR12197:SF251">
    <property type="entry name" value="EG:BACR7C10.4 PROTEIN"/>
    <property type="match status" value="1"/>
</dbReference>
<dbReference type="OrthoDB" id="5945798at2759"/>
<evidence type="ECO:0000259" key="6">
    <source>
        <dbReference type="PROSITE" id="PS50865"/>
    </source>
</evidence>
<sequence>MDDNSFPCNVSVRPSPGKGKGLFASGMLAAGDILLFIPRPLITVLDIPRLDDTCANCFERSSEQLGLYVKACVGCNKIKYCGKKCQSQSWKRVHKYECKIFKRDDIPPLPHAVRAALQLAMHMENHVLSAVEKENVAQMATFRTSKSDLYDVQIVLSAVRDIAARCGTPRLDDRQAEIYVGQILRNSLALTADTLETLGIAIDPMVCSANHSCDPNATVVFNGASILLRALKPIVKDAEVCISYVDTSRPYSIRQETLFESYAFKCQCEKCILGPTQKEDNFIQPATRLAERWTTIPGLSTLATNSPLHSAYYVGDSKDKILLGQAQGFLFEKLRLAQSEHDRKTAIRILTEIMETCSRSGVWPVYRQPYPDARHGLAWNLQQVGDLPSALGHMITMYLYINPVLYPQETHPIRVVQIWHLMRMCSKLYAERDSPWVSTMHAQGFDFVVIIWRLLKEMDMLLEKSHGRFTSLWQGVQALMLSMQEEIIGTSEDNLLLIEQDPHDCWGMFKSLAAP</sequence>
<dbReference type="SUPFAM" id="SSF82199">
    <property type="entry name" value="SET domain"/>
    <property type="match status" value="1"/>
</dbReference>
<name>A0A8T0CGL8_CORYI</name>
<feature type="domain" description="SET" evidence="5">
    <location>
        <begin position="8"/>
        <end position="245"/>
    </location>
</feature>
<dbReference type="CDD" id="cd20071">
    <property type="entry name" value="SET_SMYD"/>
    <property type="match status" value="1"/>
</dbReference>
<evidence type="ECO:0000256" key="3">
    <source>
        <dbReference type="ARBA" id="ARBA00022833"/>
    </source>
</evidence>
<dbReference type="Gene3D" id="2.170.270.10">
    <property type="entry name" value="SET domain"/>
    <property type="match status" value="1"/>
</dbReference>
<evidence type="ECO:0000256" key="1">
    <source>
        <dbReference type="ARBA" id="ARBA00022723"/>
    </source>
</evidence>
<dbReference type="Pfam" id="PF01753">
    <property type="entry name" value="zf-MYND"/>
    <property type="match status" value="1"/>
</dbReference>
<evidence type="ECO:0008006" key="9">
    <source>
        <dbReference type="Google" id="ProtNLM"/>
    </source>
</evidence>
<dbReference type="PANTHER" id="PTHR12197">
    <property type="entry name" value="HISTONE-LYSINE N-METHYLTRANSFERASE SMYD"/>
    <property type="match status" value="1"/>
</dbReference>
<dbReference type="Pfam" id="PF00856">
    <property type="entry name" value="SET"/>
    <property type="match status" value="1"/>
</dbReference>
<evidence type="ECO:0000256" key="2">
    <source>
        <dbReference type="ARBA" id="ARBA00022771"/>
    </source>
</evidence>
<dbReference type="SMART" id="SM00317">
    <property type="entry name" value="SET"/>
    <property type="match status" value="1"/>
</dbReference>
<organism evidence="7 8">
    <name type="scientific">Corymbia citriodora subsp. variegata</name>
    <dbReference type="NCBI Taxonomy" id="360336"/>
    <lineage>
        <taxon>Eukaryota</taxon>
        <taxon>Viridiplantae</taxon>
        <taxon>Streptophyta</taxon>
        <taxon>Embryophyta</taxon>
        <taxon>Tracheophyta</taxon>
        <taxon>Spermatophyta</taxon>
        <taxon>Magnoliopsida</taxon>
        <taxon>eudicotyledons</taxon>
        <taxon>Gunneridae</taxon>
        <taxon>Pentapetalae</taxon>
        <taxon>rosids</taxon>
        <taxon>malvids</taxon>
        <taxon>Myrtales</taxon>
        <taxon>Myrtaceae</taxon>
        <taxon>Myrtoideae</taxon>
        <taxon>Eucalypteae</taxon>
        <taxon>Corymbia</taxon>
    </lineage>
</organism>
<keyword evidence="8" id="KW-1185">Reference proteome</keyword>
<dbReference type="PROSITE" id="PS50280">
    <property type="entry name" value="SET"/>
    <property type="match status" value="1"/>
</dbReference>
<accession>A0A8T0CGL8</accession>
<keyword evidence="1" id="KW-0479">Metal-binding</keyword>
<dbReference type="PROSITE" id="PS01360">
    <property type="entry name" value="ZF_MYND_1"/>
    <property type="match status" value="1"/>
</dbReference>
<evidence type="ECO:0000259" key="5">
    <source>
        <dbReference type="PROSITE" id="PS50280"/>
    </source>
</evidence>
<protein>
    <recommendedName>
        <fullName evidence="9">Suppressor of anucleate metulae protein B</fullName>
    </recommendedName>
</protein>
<proteinExistence type="predicted"/>
<dbReference type="Proteomes" id="UP000806378">
    <property type="component" value="Unassembled WGS sequence"/>
</dbReference>
<dbReference type="AlphaFoldDB" id="A0A8T0CGL8"/>